<protein>
    <submittedName>
        <fullName evidence="2">EAL domain-containing protein</fullName>
    </submittedName>
</protein>
<dbReference type="PROSITE" id="PS50883">
    <property type="entry name" value="EAL"/>
    <property type="match status" value="1"/>
</dbReference>
<dbReference type="SUPFAM" id="SSF141868">
    <property type="entry name" value="EAL domain-like"/>
    <property type="match status" value="1"/>
</dbReference>
<dbReference type="InterPro" id="IPR035919">
    <property type="entry name" value="EAL_sf"/>
</dbReference>
<dbReference type="PANTHER" id="PTHR33121">
    <property type="entry name" value="CYCLIC DI-GMP PHOSPHODIESTERASE PDEF"/>
    <property type="match status" value="1"/>
</dbReference>
<feature type="domain" description="EAL" evidence="1">
    <location>
        <begin position="262"/>
        <end position="515"/>
    </location>
</feature>
<dbReference type="EMBL" id="CP107716">
    <property type="protein sequence ID" value="UYQ74036.1"/>
    <property type="molecule type" value="Genomic_DNA"/>
</dbReference>
<keyword evidence="3" id="KW-1185">Reference proteome</keyword>
<organism evidence="2 3">
    <name type="scientific">Pelagibacterium flavum</name>
    <dbReference type="NCBI Taxonomy" id="2984530"/>
    <lineage>
        <taxon>Bacteria</taxon>
        <taxon>Pseudomonadati</taxon>
        <taxon>Pseudomonadota</taxon>
        <taxon>Alphaproteobacteria</taxon>
        <taxon>Hyphomicrobiales</taxon>
        <taxon>Devosiaceae</taxon>
        <taxon>Pelagibacterium</taxon>
    </lineage>
</organism>
<sequence>MRSRFSQIVLLVVALLAFLPVVAVDHVIDGYVMARETTALQTTVDAITHDSQLTVHEGIQSLRRILANSPSLCAATFVQNVNSELEANPFLRQVVVENRDGVQYCSAFDRAVQYRVLSESLTIPGHTETLSVIKIDGNETPLLKITQAFGRERTVSAFVLASPMLMRNDVPLLGQISYLQVALTSGTSILLRGDARIGQGSSRSEYLFARSFAGEIPLKAEAGVLFSEVRSDYSSLDIGFTVAACFLGALILVLAIQYARKADIVAFDLERAIIAGEMKPYYQPVINLKTGKLTGCEVLIRWVKKNGEVIPPGAFIDYAEMSGLAIPMTLSLMEQVRYDLEDICREVPDFKVSINLFEGHFRDGSIVEDVQSVFEGSGISYRQLVFEITERRPLDDRNAANRVMTALHKLGARIAMDDAGTGHSNLAYLQTLGIDIIKIDKIFVEMIKDATQPVPVVDGLISMARELDIEIIAEGVETQEQALYLRSKSVVFAQGYLFAPPMKLSSFLVLANALRPAGRESNLEPGLAA</sequence>
<dbReference type="Proteomes" id="UP001163882">
    <property type="component" value="Chromosome"/>
</dbReference>
<evidence type="ECO:0000313" key="2">
    <source>
        <dbReference type="EMBL" id="UYQ74036.1"/>
    </source>
</evidence>
<evidence type="ECO:0000259" key="1">
    <source>
        <dbReference type="PROSITE" id="PS50883"/>
    </source>
</evidence>
<dbReference type="Gene3D" id="3.20.20.450">
    <property type="entry name" value="EAL domain"/>
    <property type="match status" value="1"/>
</dbReference>
<dbReference type="RefSeq" id="WP_264227583.1">
    <property type="nucleotide sequence ID" value="NZ_CP107716.1"/>
</dbReference>
<evidence type="ECO:0000313" key="3">
    <source>
        <dbReference type="Proteomes" id="UP001163882"/>
    </source>
</evidence>
<accession>A0ABY6IUB0</accession>
<reference evidence="2" key="1">
    <citation type="submission" date="2022-10" db="EMBL/GenBank/DDBJ databases">
        <title>YIM 151497 complete genome.</title>
        <authorList>
            <person name="Chen X."/>
        </authorList>
    </citation>
    <scope>NUCLEOTIDE SEQUENCE</scope>
    <source>
        <strain evidence="2">YIM 151497</strain>
    </source>
</reference>
<proteinExistence type="predicted"/>
<dbReference type="InterPro" id="IPR050706">
    <property type="entry name" value="Cyclic-di-GMP_PDE-like"/>
</dbReference>
<dbReference type="PANTHER" id="PTHR33121:SF79">
    <property type="entry name" value="CYCLIC DI-GMP PHOSPHODIESTERASE PDED-RELATED"/>
    <property type="match status" value="1"/>
</dbReference>
<gene>
    <name evidence="2" type="ORF">OF122_09830</name>
</gene>
<dbReference type="InterPro" id="IPR001633">
    <property type="entry name" value="EAL_dom"/>
</dbReference>
<dbReference type="SMART" id="SM00052">
    <property type="entry name" value="EAL"/>
    <property type="match status" value="1"/>
</dbReference>
<name>A0ABY6IUB0_9HYPH</name>
<dbReference type="CDD" id="cd01948">
    <property type="entry name" value="EAL"/>
    <property type="match status" value="1"/>
</dbReference>
<dbReference type="Pfam" id="PF00563">
    <property type="entry name" value="EAL"/>
    <property type="match status" value="1"/>
</dbReference>